<keyword evidence="4" id="KW-1185">Reference proteome</keyword>
<proteinExistence type="predicted"/>
<evidence type="ECO:0000313" key="4">
    <source>
        <dbReference type="Proteomes" id="UP001220256"/>
    </source>
</evidence>
<keyword evidence="2" id="KW-0732">Signal</keyword>
<feature type="chain" id="PRO_5047402793" evidence="2">
    <location>
        <begin position="20"/>
        <end position="228"/>
    </location>
</feature>
<organism evidence="3 4">
    <name type="scientific">Penicillium chrysogenum</name>
    <name type="common">Penicillium notatum</name>
    <dbReference type="NCBI Taxonomy" id="5076"/>
    <lineage>
        <taxon>Eukaryota</taxon>
        <taxon>Fungi</taxon>
        <taxon>Dikarya</taxon>
        <taxon>Ascomycota</taxon>
        <taxon>Pezizomycotina</taxon>
        <taxon>Eurotiomycetes</taxon>
        <taxon>Eurotiomycetidae</taxon>
        <taxon>Eurotiales</taxon>
        <taxon>Aspergillaceae</taxon>
        <taxon>Penicillium</taxon>
        <taxon>Penicillium chrysogenum species complex</taxon>
    </lineage>
</organism>
<comment type="caution">
    <text evidence="3">The sequence shown here is derived from an EMBL/GenBank/DDBJ whole genome shotgun (WGS) entry which is preliminary data.</text>
</comment>
<evidence type="ECO:0000313" key="3">
    <source>
        <dbReference type="EMBL" id="KAJ5274817.1"/>
    </source>
</evidence>
<sequence>MKASTVLGLFVAYAATASAVPLKQRNHQVEITFIGAADAQFTQNIPTDGSVVSIENPLSVSHISSNTAGVQCTFNGIDHSVTVVNGVQWVDVGPPQTQVTGSCQVQGSGSSPAPPSTPPTDPTGDEVHVTFMGAADARFTQTFPSNGGWIQIVNPLSISHIQTNTEGVTCVFNGIDHSVTTVIGTQLVDVGPPQTQVSGSCMMVSPESGEEVALKVLRSKENKKSEKE</sequence>
<feature type="region of interest" description="Disordered" evidence="1">
    <location>
        <begin position="98"/>
        <end position="124"/>
    </location>
</feature>
<name>A0ABQ8WQ73_PENCH</name>
<evidence type="ECO:0000256" key="2">
    <source>
        <dbReference type="SAM" id="SignalP"/>
    </source>
</evidence>
<dbReference type="Proteomes" id="UP001220256">
    <property type="component" value="Unassembled WGS sequence"/>
</dbReference>
<dbReference type="EMBL" id="JAPVEB010000002">
    <property type="protein sequence ID" value="KAJ5274817.1"/>
    <property type="molecule type" value="Genomic_DNA"/>
</dbReference>
<protein>
    <submittedName>
        <fullName evidence="3">Uncharacterized protein</fullName>
    </submittedName>
</protein>
<reference evidence="3 4" key="1">
    <citation type="journal article" date="2023" name="IMA Fungus">
        <title>Comparative genomic study of the Penicillium genus elucidates a diverse pangenome and 15 lateral gene transfer events.</title>
        <authorList>
            <person name="Petersen C."/>
            <person name="Sorensen T."/>
            <person name="Nielsen M.R."/>
            <person name="Sondergaard T.E."/>
            <person name="Sorensen J.L."/>
            <person name="Fitzpatrick D.A."/>
            <person name="Frisvad J.C."/>
            <person name="Nielsen K.L."/>
        </authorList>
    </citation>
    <scope>NUCLEOTIDE SEQUENCE [LARGE SCALE GENOMIC DNA]</scope>
    <source>
        <strain evidence="3 4">IBT 3361</strain>
    </source>
</reference>
<accession>A0ABQ8WQ73</accession>
<feature type="signal peptide" evidence="2">
    <location>
        <begin position="1"/>
        <end position="19"/>
    </location>
</feature>
<evidence type="ECO:0000256" key="1">
    <source>
        <dbReference type="SAM" id="MobiDB-lite"/>
    </source>
</evidence>
<feature type="compositionally biased region" description="Pro residues" evidence="1">
    <location>
        <begin position="112"/>
        <end position="121"/>
    </location>
</feature>
<gene>
    <name evidence="3" type="ORF">N7505_003362</name>
</gene>